<keyword evidence="3" id="KW-0653">Protein transport</keyword>
<dbReference type="GO" id="GO:0005770">
    <property type="term" value="C:late endosome"/>
    <property type="evidence" value="ECO:0007669"/>
    <property type="project" value="TreeGrafter"/>
</dbReference>
<dbReference type="GO" id="GO:0015031">
    <property type="term" value="P:protein transport"/>
    <property type="evidence" value="ECO:0007669"/>
    <property type="project" value="UniProtKB-KW"/>
</dbReference>
<dbReference type="GO" id="GO:0005829">
    <property type="term" value="C:cytosol"/>
    <property type="evidence" value="ECO:0007669"/>
    <property type="project" value="TreeGrafter"/>
</dbReference>
<evidence type="ECO:0000256" key="4">
    <source>
        <dbReference type="ARBA" id="ARBA00023136"/>
    </source>
</evidence>
<evidence type="ECO:0008006" key="8">
    <source>
        <dbReference type="Google" id="ProtNLM"/>
    </source>
</evidence>
<protein>
    <recommendedName>
        <fullName evidence="8">Adaptor complexes medium subunit family</fullName>
    </recommendedName>
</protein>
<evidence type="ECO:0000256" key="5">
    <source>
        <dbReference type="ARBA" id="ARBA00029433"/>
    </source>
</evidence>
<dbReference type="PANTHER" id="PTHR16082:SF2">
    <property type="entry name" value="AP-5 COMPLEX SUBUNIT MU-1"/>
    <property type="match status" value="1"/>
</dbReference>
<dbReference type="EMBL" id="LR865389">
    <property type="protein sequence ID" value="CAD2094871.1"/>
    <property type="molecule type" value="Genomic_DNA"/>
</dbReference>
<dbReference type="VEuPathDB" id="PlasmoDB:PVBDA_1101210"/>
<dbReference type="GO" id="GO:0016197">
    <property type="term" value="P:endosomal transport"/>
    <property type="evidence" value="ECO:0007669"/>
    <property type="project" value="TreeGrafter"/>
</dbReference>
<sequence length="673" mass="80153">MNNGIRALYLFSSSATGSNLIYTKIFHNIEVCARSLQNGDYVNILKLKNVEYLIKSQVIDKENENIWEYDNFLELNKTISCYKIHIKNKILYPFLLKKKGKFTVVILLLIDDTNNKTNICVIKNNSIKLFYYNFINDLLNYVKNITIKYDPHFCKNNNDNYIIHKLKNKLDYYIANTIPYGRVINLNNFFNYMKTDMYKSEDILDNNMSIFYDYLYLTNNKNLIINENKLNDIKNYFIRKDGNNIDGNKNIKIDNSRSTNFVPKLRDITQYVYTSTNLQDKNSKEEIVDIDKRNDEQSHNLLSKISNNVLYINTKPPFVNYKNVMFIDDETKYNFFKLLQKFFSIINKKNDLSDKNRTNYFYSLYLFFFYNYSIYFEKNKKILINKLEAHEYSKNNKENIQIYTPIYLYDKNAHTTPFITIKEEITCFITTSRNNDTKIKGEIILKHEEEKCLDINMVVELNSEDCDIYAGNFAILEKRYKQKKNKKNIYIHKYIHMYTHSYTNLQCRGKSLKIQYPCKYPNNNIITYYYKNLPSSYKTKMLNEKSLEINITLQRNNHLAYSQMKQKGDEYLFFRLPFPFDIIDHTLKCNFGKIQFDNKKEIKWIFPNFARESPAVLNGTIQASYTEKMLKQLAGEIHIFFKSNYSKTKIVHANTQFSADYILQSKNLIMLSS</sequence>
<gene>
    <name evidence="6" type="ORF">PVBDA_1101210</name>
</gene>
<evidence type="ECO:0000313" key="6">
    <source>
        <dbReference type="EMBL" id="CAD2094871.1"/>
    </source>
</evidence>
<evidence type="ECO:0000256" key="3">
    <source>
        <dbReference type="ARBA" id="ARBA00022927"/>
    </source>
</evidence>
<dbReference type="InterPro" id="IPR039591">
    <property type="entry name" value="AP5M1"/>
</dbReference>
<evidence type="ECO:0000256" key="2">
    <source>
        <dbReference type="ARBA" id="ARBA00022448"/>
    </source>
</evidence>
<proteinExistence type="inferred from homology"/>
<dbReference type="InterPro" id="IPR036168">
    <property type="entry name" value="AP2_Mu_C_sf"/>
</dbReference>
<dbReference type="GO" id="GO:0005764">
    <property type="term" value="C:lysosome"/>
    <property type="evidence" value="ECO:0007669"/>
    <property type="project" value="TreeGrafter"/>
</dbReference>
<organism evidence="6 7">
    <name type="scientific">Plasmodium vinckei brucechwatti</name>
    <dbReference type="NCBI Taxonomy" id="119398"/>
    <lineage>
        <taxon>Eukaryota</taxon>
        <taxon>Sar</taxon>
        <taxon>Alveolata</taxon>
        <taxon>Apicomplexa</taxon>
        <taxon>Aconoidasida</taxon>
        <taxon>Haemosporida</taxon>
        <taxon>Plasmodiidae</taxon>
        <taxon>Plasmodium</taxon>
        <taxon>Plasmodium (Vinckeia)</taxon>
    </lineage>
</organism>
<dbReference type="PANTHER" id="PTHR16082">
    <property type="entry name" value="AP-5 COMPLEX SUBUNIT MU-1"/>
    <property type="match status" value="1"/>
</dbReference>
<evidence type="ECO:0000313" key="7">
    <source>
        <dbReference type="Proteomes" id="UP000515550"/>
    </source>
</evidence>
<dbReference type="AlphaFoldDB" id="A0A6V7S901"/>
<name>A0A6V7S901_PLAVN</name>
<keyword evidence="2" id="KW-0813">Transport</keyword>
<dbReference type="GO" id="GO:0030119">
    <property type="term" value="C:AP-type membrane coat adaptor complex"/>
    <property type="evidence" value="ECO:0007669"/>
    <property type="project" value="TreeGrafter"/>
</dbReference>
<dbReference type="Proteomes" id="UP000515550">
    <property type="component" value="Chromosome PVBDA_11"/>
</dbReference>
<dbReference type="SUPFAM" id="SSF49447">
    <property type="entry name" value="Second domain of Mu2 adaptin subunit (ap50) of ap2 adaptor"/>
    <property type="match status" value="1"/>
</dbReference>
<reference evidence="6 7" key="1">
    <citation type="submission" date="2020-08" db="EMBL/GenBank/DDBJ databases">
        <authorList>
            <person name="Ramaprasad A."/>
        </authorList>
    </citation>
    <scope>NUCLEOTIDE SEQUENCE [LARGE SCALE GENOMIC DNA]</scope>
</reference>
<comment type="subcellular location">
    <subcellularLocation>
        <location evidence="5">Endomembrane system</location>
        <topology evidence="5">Peripheral membrane protein</topology>
        <orientation evidence="5">Cytoplasmic side</orientation>
    </subcellularLocation>
</comment>
<keyword evidence="4" id="KW-0472">Membrane</keyword>
<evidence type="ECO:0000256" key="1">
    <source>
        <dbReference type="ARBA" id="ARBA00005324"/>
    </source>
</evidence>
<comment type="similarity">
    <text evidence="1">Belongs to the adaptor complexes medium subunit family.</text>
</comment>
<accession>A0A6V7S901</accession>